<accession>A0ACC6PZ89</accession>
<evidence type="ECO:0000313" key="1">
    <source>
        <dbReference type="EMBL" id="MEJ8636694.1"/>
    </source>
</evidence>
<keyword evidence="2" id="KW-1185">Reference proteome</keyword>
<evidence type="ECO:0000313" key="2">
    <source>
        <dbReference type="Proteomes" id="UP001377168"/>
    </source>
</evidence>
<dbReference type="EMBL" id="JBBKAJ010000022">
    <property type="protein sequence ID" value="MEJ8636694.1"/>
    <property type="molecule type" value="Genomic_DNA"/>
</dbReference>
<name>A0ACC6PZ89_9ACTN</name>
<sequence>MLNHGAPHGVCVAEPDRELRSGLVTHRIIGEPFDLPTTLARYGCRREAAQRLQFLLSRFDVKPVSDAVMDAAAQLLDISGLDGHEGLVDALVVATASLCASPVLLATSDTSHIPALCKAAEDLPGSPKVKIVNV</sequence>
<dbReference type="Proteomes" id="UP001377168">
    <property type="component" value="Unassembled WGS sequence"/>
</dbReference>
<protein>
    <submittedName>
        <fullName evidence="1">Uncharacterized protein</fullName>
    </submittedName>
</protein>
<reference evidence="1" key="1">
    <citation type="submission" date="2024-03" db="EMBL/GenBank/DDBJ databases">
        <title>Novel Streptomyces species of biotechnological and ecological value are a feature of Machair soil.</title>
        <authorList>
            <person name="Prole J.R."/>
            <person name="Goodfellow M."/>
            <person name="Allenby N."/>
            <person name="Ward A.C."/>
        </authorList>
    </citation>
    <scope>NUCLEOTIDE SEQUENCE</scope>
    <source>
        <strain evidence="1">MS2.AVA.5</strain>
    </source>
</reference>
<proteinExistence type="predicted"/>
<comment type="caution">
    <text evidence="1">The sequence shown here is derived from an EMBL/GenBank/DDBJ whole genome shotgun (WGS) entry which is preliminary data.</text>
</comment>
<organism evidence="1 2">
    <name type="scientific">Streptomyces achmelvichensis</name>
    <dbReference type="NCBI Taxonomy" id="3134111"/>
    <lineage>
        <taxon>Bacteria</taxon>
        <taxon>Bacillati</taxon>
        <taxon>Actinomycetota</taxon>
        <taxon>Actinomycetes</taxon>
        <taxon>Kitasatosporales</taxon>
        <taxon>Streptomycetaceae</taxon>
        <taxon>Streptomyces</taxon>
    </lineage>
</organism>
<gene>
    <name evidence="1" type="ORF">WKI67_25345</name>
</gene>